<evidence type="ECO:0000259" key="5">
    <source>
        <dbReference type="Pfam" id="PF04542"/>
    </source>
</evidence>
<evidence type="ECO:0000256" key="2">
    <source>
        <dbReference type="ARBA" id="ARBA00023082"/>
    </source>
</evidence>
<reference evidence="7" key="1">
    <citation type="journal article" date="2019" name="Int. J. Syst. Evol. Microbiol.">
        <title>The Global Catalogue of Microorganisms (GCM) 10K type strain sequencing project: providing services to taxonomists for standard genome sequencing and annotation.</title>
        <authorList>
            <consortium name="The Broad Institute Genomics Platform"/>
            <consortium name="The Broad Institute Genome Sequencing Center for Infectious Disease"/>
            <person name="Wu L."/>
            <person name="Ma J."/>
        </authorList>
    </citation>
    <scope>NUCLEOTIDE SEQUENCE [LARGE SCALE GENOMIC DNA]</scope>
    <source>
        <strain evidence="7">CGMCC 1.15111</strain>
    </source>
</reference>
<dbReference type="Gene3D" id="1.10.1740.10">
    <property type="match status" value="1"/>
</dbReference>
<dbReference type="InterPro" id="IPR007627">
    <property type="entry name" value="RNA_pol_sigma70_r2"/>
</dbReference>
<organism evidence="6 7">
    <name type="scientific">Roseivirga thermotolerans</name>
    <dbReference type="NCBI Taxonomy" id="1758176"/>
    <lineage>
        <taxon>Bacteria</taxon>
        <taxon>Pseudomonadati</taxon>
        <taxon>Bacteroidota</taxon>
        <taxon>Cytophagia</taxon>
        <taxon>Cytophagales</taxon>
        <taxon>Roseivirgaceae</taxon>
        <taxon>Roseivirga</taxon>
    </lineage>
</organism>
<keyword evidence="7" id="KW-1185">Reference proteome</keyword>
<dbReference type="EMBL" id="BNAG01000002">
    <property type="protein sequence ID" value="GHE63786.1"/>
    <property type="molecule type" value="Genomic_DNA"/>
</dbReference>
<evidence type="ECO:0000313" key="7">
    <source>
        <dbReference type="Proteomes" id="UP000658258"/>
    </source>
</evidence>
<evidence type="ECO:0000256" key="3">
    <source>
        <dbReference type="ARBA" id="ARBA00023125"/>
    </source>
</evidence>
<dbReference type="Proteomes" id="UP000658258">
    <property type="component" value="Unassembled WGS sequence"/>
</dbReference>
<dbReference type="Pfam" id="PF04542">
    <property type="entry name" value="Sigma70_r2"/>
    <property type="match status" value="1"/>
</dbReference>
<dbReference type="NCBIfam" id="TIGR02937">
    <property type="entry name" value="sigma70-ECF"/>
    <property type="match status" value="1"/>
</dbReference>
<evidence type="ECO:0000256" key="1">
    <source>
        <dbReference type="ARBA" id="ARBA00023015"/>
    </source>
</evidence>
<keyword evidence="2" id="KW-0731">Sigma factor</keyword>
<comment type="caution">
    <text evidence="6">The sequence shown here is derived from an EMBL/GenBank/DDBJ whole genome shotgun (WGS) entry which is preliminary data.</text>
</comment>
<gene>
    <name evidence="6" type="ORF">GCM10011340_19000</name>
</gene>
<proteinExistence type="predicted"/>
<keyword evidence="4" id="KW-0804">Transcription</keyword>
<sequence>MLKIEISKGLDDESLIQGIKKGRKRTLLHIYKKYFPYIKSHILKNSGSEDDAKDVFQDAMMAIFQNVSNKDFELTCQFKTYLHAVSSNIWKKKLRDIKGKTLTEYQDASHLAQEEIDDAVLTLERYQFYNRKFKELSEKCQQILKMYLNGVNMKRITEHFGFASVSYTKKRKFVCKEKLIALIEKDPEYQILVGND</sequence>
<keyword evidence="1" id="KW-0805">Transcription regulation</keyword>
<evidence type="ECO:0000256" key="4">
    <source>
        <dbReference type="ARBA" id="ARBA00023163"/>
    </source>
</evidence>
<evidence type="ECO:0000313" key="6">
    <source>
        <dbReference type="EMBL" id="GHE63786.1"/>
    </source>
</evidence>
<dbReference type="InterPro" id="IPR014284">
    <property type="entry name" value="RNA_pol_sigma-70_dom"/>
</dbReference>
<name>A0ABQ3I4P7_9BACT</name>
<accession>A0ABQ3I4P7</accession>
<keyword evidence="3" id="KW-0238">DNA-binding</keyword>
<dbReference type="RefSeq" id="WP_189629990.1">
    <property type="nucleotide sequence ID" value="NZ_BNAG01000002.1"/>
</dbReference>
<dbReference type="SUPFAM" id="SSF88946">
    <property type="entry name" value="Sigma2 domain of RNA polymerase sigma factors"/>
    <property type="match status" value="1"/>
</dbReference>
<dbReference type="InterPro" id="IPR039425">
    <property type="entry name" value="RNA_pol_sigma-70-like"/>
</dbReference>
<dbReference type="PANTHER" id="PTHR43133:SF8">
    <property type="entry name" value="RNA POLYMERASE SIGMA FACTOR HI_1459-RELATED"/>
    <property type="match status" value="1"/>
</dbReference>
<feature type="domain" description="RNA polymerase sigma-70 region 2" evidence="5">
    <location>
        <begin position="30"/>
        <end position="96"/>
    </location>
</feature>
<dbReference type="InterPro" id="IPR013325">
    <property type="entry name" value="RNA_pol_sigma_r2"/>
</dbReference>
<dbReference type="PANTHER" id="PTHR43133">
    <property type="entry name" value="RNA POLYMERASE ECF-TYPE SIGMA FACTO"/>
    <property type="match status" value="1"/>
</dbReference>
<protein>
    <recommendedName>
        <fullName evidence="5">RNA polymerase sigma-70 region 2 domain-containing protein</fullName>
    </recommendedName>
</protein>